<keyword evidence="2" id="KW-1185">Reference proteome</keyword>
<gene>
    <name evidence="1" type="ORF">PR003_g23225</name>
</gene>
<proteinExistence type="predicted"/>
<dbReference type="Proteomes" id="UP000434957">
    <property type="component" value="Unassembled WGS sequence"/>
</dbReference>
<evidence type="ECO:0008006" key="3">
    <source>
        <dbReference type="Google" id="ProtNLM"/>
    </source>
</evidence>
<evidence type="ECO:0000313" key="1">
    <source>
        <dbReference type="EMBL" id="KAE9298468.1"/>
    </source>
</evidence>
<name>A0A6A4CX36_9STRA</name>
<protein>
    <recommendedName>
        <fullName evidence="3">RNase H type-1 domain-containing protein</fullName>
    </recommendedName>
</protein>
<sequence>MKEHFTSLRLVHVKRDFNQAADFTSKKTLVLDDSWNVQKEDERRHLENVSKIPEQLMKSQASHGVDIRVSESLADVSFQKENMDYGSESAPLPSAARVMAAVNRSGTQREAEDFSRAPLGPLECQAERWRRITIHQRSEEYLAELVRFLK</sequence>
<evidence type="ECO:0000313" key="2">
    <source>
        <dbReference type="Proteomes" id="UP000434957"/>
    </source>
</evidence>
<dbReference type="AlphaFoldDB" id="A0A6A4CX36"/>
<reference evidence="1 2" key="1">
    <citation type="submission" date="2018-08" db="EMBL/GenBank/DDBJ databases">
        <title>Genomic investigation of the strawberry pathogen Phytophthora fragariae indicates pathogenicity is determined by transcriptional variation in three key races.</title>
        <authorList>
            <person name="Adams T.M."/>
            <person name="Armitage A.D."/>
            <person name="Sobczyk M.K."/>
            <person name="Bates H.J."/>
            <person name="Dunwell J.M."/>
            <person name="Nellist C.F."/>
            <person name="Harrison R.J."/>
        </authorList>
    </citation>
    <scope>NUCLEOTIDE SEQUENCE [LARGE SCALE GENOMIC DNA]</scope>
    <source>
        <strain evidence="1 2">SCRP333</strain>
    </source>
</reference>
<comment type="caution">
    <text evidence="1">The sequence shown here is derived from an EMBL/GenBank/DDBJ whole genome shotgun (WGS) entry which is preliminary data.</text>
</comment>
<accession>A0A6A4CX36</accession>
<organism evidence="1 2">
    <name type="scientific">Phytophthora rubi</name>
    <dbReference type="NCBI Taxonomy" id="129364"/>
    <lineage>
        <taxon>Eukaryota</taxon>
        <taxon>Sar</taxon>
        <taxon>Stramenopiles</taxon>
        <taxon>Oomycota</taxon>
        <taxon>Peronosporomycetes</taxon>
        <taxon>Peronosporales</taxon>
        <taxon>Peronosporaceae</taxon>
        <taxon>Phytophthora</taxon>
    </lineage>
</organism>
<dbReference type="EMBL" id="QXFT01002425">
    <property type="protein sequence ID" value="KAE9298468.1"/>
    <property type="molecule type" value="Genomic_DNA"/>
</dbReference>